<sequence length="95" mass="10506">MKRIILAGCLILATVFVSVAQETFPRNDVRDERVEAYALTNGTVVVDYQTTISNATLLIKKDKVVQVGTGITIPKGYIIIDLKGNYVYPSIIDPY</sequence>
<dbReference type="SUPFAM" id="SSF51338">
    <property type="entry name" value="Composite domain of metallo-dependent hydrolases"/>
    <property type="match status" value="1"/>
</dbReference>
<evidence type="ECO:0008006" key="2">
    <source>
        <dbReference type="Google" id="ProtNLM"/>
    </source>
</evidence>
<accession>A0A3B0UQG4</accession>
<dbReference type="GO" id="GO:0016810">
    <property type="term" value="F:hydrolase activity, acting on carbon-nitrogen (but not peptide) bonds"/>
    <property type="evidence" value="ECO:0007669"/>
    <property type="project" value="InterPro"/>
</dbReference>
<dbReference type="Gene3D" id="2.30.40.10">
    <property type="entry name" value="Urease, subunit C, domain 1"/>
    <property type="match status" value="1"/>
</dbReference>
<dbReference type="InterPro" id="IPR011059">
    <property type="entry name" value="Metal-dep_hydrolase_composite"/>
</dbReference>
<feature type="non-terminal residue" evidence="1">
    <location>
        <position position="95"/>
    </location>
</feature>
<evidence type="ECO:0000313" key="1">
    <source>
        <dbReference type="EMBL" id="VAW28572.1"/>
    </source>
</evidence>
<gene>
    <name evidence="1" type="ORF">MNBD_BACTEROID06-350</name>
</gene>
<dbReference type="EMBL" id="UOES01000420">
    <property type="protein sequence ID" value="VAW28572.1"/>
    <property type="molecule type" value="Genomic_DNA"/>
</dbReference>
<proteinExistence type="predicted"/>
<name>A0A3B0UQG4_9ZZZZ</name>
<reference evidence="1" key="1">
    <citation type="submission" date="2018-06" db="EMBL/GenBank/DDBJ databases">
        <authorList>
            <person name="Zhirakovskaya E."/>
        </authorList>
    </citation>
    <scope>NUCLEOTIDE SEQUENCE</scope>
</reference>
<protein>
    <recommendedName>
        <fullName evidence="2">Amidohydrolase</fullName>
    </recommendedName>
</protein>
<dbReference type="AlphaFoldDB" id="A0A3B0UQG4"/>
<organism evidence="1">
    <name type="scientific">hydrothermal vent metagenome</name>
    <dbReference type="NCBI Taxonomy" id="652676"/>
    <lineage>
        <taxon>unclassified sequences</taxon>
        <taxon>metagenomes</taxon>
        <taxon>ecological metagenomes</taxon>
    </lineage>
</organism>